<dbReference type="Proteomes" id="UP000198607">
    <property type="component" value="Unassembled WGS sequence"/>
</dbReference>
<feature type="transmembrane region" description="Helical" evidence="1">
    <location>
        <begin position="180"/>
        <end position="198"/>
    </location>
</feature>
<organism evidence="3 4">
    <name type="scientific">Propionivibrio dicarboxylicus</name>
    <dbReference type="NCBI Taxonomy" id="83767"/>
    <lineage>
        <taxon>Bacteria</taxon>
        <taxon>Pseudomonadati</taxon>
        <taxon>Pseudomonadota</taxon>
        <taxon>Betaproteobacteria</taxon>
        <taxon>Rhodocyclales</taxon>
        <taxon>Rhodocyclaceae</taxon>
        <taxon>Propionivibrio</taxon>
    </lineage>
</organism>
<dbReference type="EMBL" id="FNCY01000002">
    <property type="protein sequence ID" value="SDG88422.1"/>
    <property type="molecule type" value="Genomic_DNA"/>
</dbReference>
<feature type="transmembrane region" description="Helical" evidence="1">
    <location>
        <begin position="125"/>
        <end position="142"/>
    </location>
</feature>
<feature type="transmembrane region" description="Helical" evidence="1">
    <location>
        <begin position="36"/>
        <end position="57"/>
    </location>
</feature>
<keyword evidence="1" id="KW-0472">Membrane</keyword>
<evidence type="ECO:0000313" key="4">
    <source>
        <dbReference type="Proteomes" id="UP000198607"/>
    </source>
</evidence>
<feature type="transmembrane region" description="Helical" evidence="1">
    <location>
        <begin position="240"/>
        <end position="259"/>
    </location>
</feature>
<name>A0A1G7XW36_9RHOO</name>
<dbReference type="OrthoDB" id="8584557at2"/>
<protein>
    <submittedName>
        <fullName evidence="3">Threonine/homoserine efflux transporter RhtA</fullName>
    </submittedName>
</protein>
<dbReference type="STRING" id="83767.SAMN05660652_00818"/>
<dbReference type="AlphaFoldDB" id="A0A1G7XW36"/>
<dbReference type="Pfam" id="PF00892">
    <property type="entry name" value="EamA"/>
    <property type="match status" value="2"/>
</dbReference>
<feature type="transmembrane region" description="Helical" evidence="1">
    <location>
        <begin position="265"/>
        <end position="283"/>
    </location>
</feature>
<feature type="transmembrane region" description="Helical" evidence="1">
    <location>
        <begin position="210"/>
        <end position="228"/>
    </location>
</feature>
<proteinExistence type="predicted"/>
<evidence type="ECO:0000313" key="3">
    <source>
        <dbReference type="EMBL" id="SDG88422.1"/>
    </source>
</evidence>
<keyword evidence="1" id="KW-0812">Transmembrane</keyword>
<dbReference type="RefSeq" id="WP_143009757.1">
    <property type="nucleotide sequence ID" value="NZ_FNCY01000002.1"/>
</dbReference>
<keyword evidence="1" id="KW-1133">Transmembrane helix</keyword>
<sequence>MSKLPAGTPKGILLVMTAVVFFSVGDLLAKQLTRDYPIPLIVWARFTFHLLFVIVALGPRHRLALFRTRFPGIQFLRGLMLLFGSIFFITALKYMPLAETTAIAYLAPILVTLMSVVFLKEKVDLGRWIAILCSFVGVLTIIRPGSSVFTWAVLLPIANALAFATYQILTRRIAGLESPYTSILYAGLVGSLLSLATLPDAWTLPKSPVHLLLFLGIGILGSAGHLILIKAYNHAPLSRLAPFSYSQLIWVAIIGYVVFDDFPDAWSLTGIAILLASGIYIAGRARQGDPVQTS</sequence>
<dbReference type="PANTHER" id="PTHR22911">
    <property type="entry name" value="ACYL-MALONYL CONDENSING ENZYME-RELATED"/>
    <property type="match status" value="1"/>
</dbReference>
<keyword evidence="4" id="KW-1185">Reference proteome</keyword>
<dbReference type="Gene3D" id="1.10.3730.20">
    <property type="match status" value="1"/>
</dbReference>
<feature type="transmembrane region" description="Helical" evidence="1">
    <location>
        <begin position="12"/>
        <end position="30"/>
    </location>
</feature>
<feature type="domain" description="EamA" evidence="2">
    <location>
        <begin position="10"/>
        <end position="142"/>
    </location>
</feature>
<evidence type="ECO:0000256" key="1">
    <source>
        <dbReference type="SAM" id="Phobius"/>
    </source>
</evidence>
<feature type="domain" description="EamA" evidence="2">
    <location>
        <begin position="151"/>
        <end position="277"/>
    </location>
</feature>
<accession>A0A1G7XW36</accession>
<feature type="transmembrane region" description="Helical" evidence="1">
    <location>
        <begin position="148"/>
        <end position="168"/>
    </location>
</feature>
<feature type="transmembrane region" description="Helical" evidence="1">
    <location>
        <begin position="78"/>
        <end position="96"/>
    </location>
</feature>
<feature type="transmembrane region" description="Helical" evidence="1">
    <location>
        <begin position="102"/>
        <end position="118"/>
    </location>
</feature>
<gene>
    <name evidence="3" type="ORF">SAMN05660652_00818</name>
</gene>
<dbReference type="GO" id="GO:0016020">
    <property type="term" value="C:membrane"/>
    <property type="evidence" value="ECO:0007669"/>
    <property type="project" value="InterPro"/>
</dbReference>
<dbReference type="InterPro" id="IPR037185">
    <property type="entry name" value="EmrE-like"/>
</dbReference>
<dbReference type="InterPro" id="IPR000620">
    <property type="entry name" value="EamA_dom"/>
</dbReference>
<evidence type="ECO:0000259" key="2">
    <source>
        <dbReference type="Pfam" id="PF00892"/>
    </source>
</evidence>
<dbReference type="PANTHER" id="PTHR22911:SF103">
    <property type="entry name" value="BLR2811 PROTEIN"/>
    <property type="match status" value="1"/>
</dbReference>
<reference evidence="3 4" key="1">
    <citation type="submission" date="2016-10" db="EMBL/GenBank/DDBJ databases">
        <authorList>
            <person name="de Groot N.N."/>
        </authorList>
    </citation>
    <scope>NUCLEOTIDE SEQUENCE [LARGE SCALE GENOMIC DNA]</scope>
    <source>
        <strain evidence="3 4">DSM 5885</strain>
    </source>
</reference>
<dbReference type="SUPFAM" id="SSF103481">
    <property type="entry name" value="Multidrug resistance efflux transporter EmrE"/>
    <property type="match status" value="2"/>
</dbReference>